<reference evidence="2" key="1">
    <citation type="journal article" date="2019" name="Int. J. Syst. Evol. Microbiol.">
        <title>The Global Catalogue of Microorganisms (GCM) 10K type strain sequencing project: providing services to taxonomists for standard genome sequencing and annotation.</title>
        <authorList>
            <consortium name="The Broad Institute Genomics Platform"/>
            <consortium name="The Broad Institute Genome Sequencing Center for Infectious Disease"/>
            <person name="Wu L."/>
            <person name="Ma J."/>
        </authorList>
    </citation>
    <scope>NUCLEOTIDE SEQUENCE [LARGE SCALE GENOMIC DNA]</scope>
    <source>
        <strain evidence="2">JCM 17326</strain>
    </source>
</reference>
<keyword evidence="2" id="KW-1185">Reference proteome</keyword>
<accession>A0ABP6W7X1</accession>
<organism evidence="1 2">
    <name type="scientific">Nonomuraea rosea</name>
    <dbReference type="NCBI Taxonomy" id="638574"/>
    <lineage>
        <taxon>Bacteria</taxon>
        <taxon>Bacillati</taxon>
        <taxon>Actinomycetota</taxon>
        <taxon>Actinomycetes</taxon>
        <taxon>Streptosporangiales</taxon>
        <taxon>Streptosporangiaceae</taxon>
        <taxon>Nonomuraea</taxon>
    </lineage>
</organism>
<protein>
    <submittedName>
        <fullName evidence="1">Uncharacterized protein</fullName>
    </submittedName>
</protein>
<evidence type="ECO:0000313" key="2">
    <source>
        <dbReference type="Proteomes" id="UP001500630"/>
    </source>
</evidence>
<comment type="caution">
    <text evidence="1">The sequence shown here is derived from an EMBL/GenBank/DDBJ whole genome shotgun (WGS) entry which is preliminary data.</text>
</comment>
<sequence length="71" mass="7455">MAAPMGRAPPRISYAIRSAVSRVSLKTLAATSVFDAVTPAMPTGISTRAATAVAIKVTRPRRDLVHRAPTP</sequence>
<evidence type="ECO:0000313" key="1">
    <source>
        <dbReference type="EMBL" id="GAA3547962.1"/>
    </source>
</evidence>
<dbReference type="EMBL" id="BAABDQ010000005">
    <property type="protein sequence ID" value="GAA3547962.1"/>
    <property type="molecule type" value="Genomic_DNA"/>
</dbReference>
<dbReference type="Proteomes" id="UP001500630">
    <property type="component" value="Unassembled WGS sequence"/>
</dbReference>
<proteinExistence type="predicted"/>
<gene>
    <name evidence="1" type="ORF">GCM10022419_030280</name>
</gene>
<name>A0ABP6W7X1_9ACTN</name>